<gene>
    <name evidence="1" type="ORF">I6E12_12010</name>
</gene>
<comment type="caution">
    <text evidence="1">The sequence shown here is derived from an EMBL/GenBank/DDBJ whole genome shotgun (WGS) entry which is preliminary data.</text>
</comment>
<name>A0ABS9CI74_9BACT</name>
<organism evidence="1 2">
    <name type="scientific">Xylanibacter brevis</name>
    <dbReference type="NCBI Taxonomy" id="83231"/>
    <lineage>
        <taxon>Bacteria</taxon>
        <taxon>Pseudomonadati</taxon>
        <taxon>Bacteroidota</taxon>
        <taxon>Bacteroidia</taxon>
        <taxon>Bacteroidales</taxon>
        <taxon>Prevotellaceae</taxon>
        <taxon>Xylanibacter</taxon>
    </lineage>
</organism>
<accession>A0ABS9CI74</accession>
<evidence type="ECO:0000313" key="2">
    <source>
        <dbReference type="Proteomes" id="UP001200470"/>
    </source>
</evidence>
<dbReference type="InterPro" id="IPR036514">
    <property type="entry name" value="SGNH_hydro_sf"/>
</dbReference>
<keyword evidence="2" id="KW-1185">Reference proteome</keyword>
<dbReference type="InterPro" id="IPR001087">
    <property type="entry name" value="GDSL"/>
</dbReference>
<evidence type="ECO:0000313" key="1">
    <source>
        <dbReference type="EMBL" id="MCF2564821.1"/>
    </source>
</evidence>
<dbReference type="RefSeq" id="WP_301638691.1">
    <property type="nucleotide sequence ID" value="NZ_JADYTN010000042.1"/>
</dbReference>
<dbReference type="Proteomes" id="UP001200470">
    <property type="component" value="Unassembled WGS sequence"/>
</dbReference>
<dbReference type="PANTHER" id="PTHR43784">
    <property type="entry name" value="GDSL-LIKE LIPASE/ACYLHYDROLASE, PUTATIVE (AFU_ORTHOLOGUE AFUA_2G00820)-RELATED"/>
    <property type="match status" value="1"/>
</dbReference>
<sequence>MTQQKDKYTKWVACWGNATSITDRKECVYAKDITLRYPVRVVFSGSKMRFRFSNLTGTEDVAMTKAYVAKQNENYGAVPITFEGNASVVIKPGKEVESDEIAFDIEAGETVDVSMYFAGFTQMNAGTLITGPLSKGKYSYGDFASEKELPIDLTRNTNWFYFLNTIDVLTEEKNHALVCFGDSITAQSWPDWLAIRAWENGFHNVAIIRRAVSGTRILRQYDCITYQAYGLKGETRFPIEMNVAGASAVIIQHGINDIIHPVGVEVNPFRPWSDMPTCEELECGMENIYVKHARKLGLKVWSGTLLPIFGWRTYNEKRDEMRTRFNDWLRSSDLFDGCVDFDFAVRDRSNPASFAPGFDSGDHLHPSETAYAAMADCVPEELL</sequence>
<dbReference type="SUPFAM" id="SSF52266">
    <property type="entry name" value="SGNH hydrolase"/>
    <property type="match status" value="1"/>
</dbReference>
<dbReference type="PANTHER" id="PTHR43784:SF2">
    <property type="entry name" value="GDSL-LIKE LIPASE_ACYLHYDROLASE, PUTATIVE (AFU_ORTHOLOGUE AFUA_2G00820)-RELATED"/>
    <property type="match status" value="1"/>
</dbReference>
<dbReference type="Gene3D" id="3.40.50.1110">
    <property type="entry name" value="SGNH hydrolase"/>
    <property type="match status" value="1"/>
</dbReference>
<dbReference type="Pfam" id="PF00657">
    <property type="entry name" value="Lipase_GDSL"/>
    <property type="match status" value="1"/>
</dbReference>
<dbReference type="EMBL" id="JADYTN010000042">
    <property type="protein sequence ID" value="MCF2564821.1"/>
    <property type="molecule type" value="Genomic_DNA"/>
</dbReference>
<reference evidence="1 2" key="1">
    <citation type="submission" date="2020-12" db="EMBL/GenBank/DDBJ databases">
        <title>Whole genome sequences of gut porcine anaerobes.</title>
        <authorList>
            <person name="Kubasova T."/>
            <person name="Jahodarova E."/>
            <person name="Rychlik I."/>
        </authorList>
    </citation>
    <scope>NUCLEOTIDE SEQUENCE [LARGE SCALE GENOMIC DNA]</scope>
    <source>
        <strain evidence="1 2">An925</strain>
    </source>
</reference>
<proteinExistence type="predicted"/>
<protein>
    <submittedName>
        <fullName evidence="1">Lipase</fullName>
    </submittedName>
</protein>
<dbReference type="InterPro" id="IPR053140">
    <property type="entry name" value="GDSL_Rv0518-like"/>
</dbReference>